<evidence type="ECO:0000259" key="5">
    <source>
        <dbReference type="PROSITE" id="PS50865"/>
    </source>
</evidence>
<reference evidence="6 7" key="1">
    <citation type="submission" date="2016-03" db="EMBL/GenBank/DDBJ databases">
        <title>Whole genome sequencing of Grifola frondosa 9006-11.</title>
        <authorList>
            <person name="Min B."/>
            <person name="Park H."/>
            <person name="Kim J.-G."/>
            <person name="Cho H."/>
            <person name="Oh Y.-L."/>
            <person name="Kong W.-S."/>
            <person name="Choi I.-G."/>
        </authorList>
    </citation>
    <scope>NUCLEOTIDE SEQUENCE [LARGE SCALE GENOMIC DNA]</scope>
    <source>
        <strain evidence="6 7">9006-11</strain>
    </source>
</reference>
<protein>
    <recommendedName>
        <fullName evidence="5">MYND-type domain-containing protein</fullName>
    </recommendedName>
</protein>
<keyword evidence="1" id="KW-0479">Metal-binding</keyword>
<keyword evidence="7" id="KW-1185">Reference proteome</keyword>
<organism evidence="6 7">
    <name type="scientific">Grifola frondosa</name>
    <name type="common">Maitake</name>
    <name type="synonym">Polyporus frondosus</name>
    <dbReference type="NCBI Taxonomy" id="5627"/>
    <lineage>
        <taxon>Eukaryota</taxon>
        <taxon>Fungi</taxon>
        <taxon>Dikarya</taxon>
        <taxon>Basidiomycota</taxon>
        <taxon>Agaricomycotina</taxon>
        <taxon>Agaricomycetes</taxon>
        <taxon>Polyporales</taxon>
        <taxon>Grifolaceae</taxon>
        <taxon>Grifola</taxon>
    </lineage>
</organism>
<name>A0A1C7MKG3_GRIFR</name>
<dbReference type="GO" id="GO:0000981">
    <property type="term" value="F:DNA-binding transcription factor activity, RNA polymerase II-specific"/>
    <property type="evidence" value="ECO:0007669"/>
    <property type="project" value="TreeGrafter"/>
</dbReference>
<dbReference type="Gene3D" id="6.10.140.2220">
    <property type="match status" value="1"/>
</dbReference>
<evidence type="ECO:0000256" key="3">
    <source>
        <dbReference type="ARBA" id="ARBA00022833"/>
    </source>
</evidence>
<comment type="caution">
    <text evidence="6">The sequence shown here is derived from an EMBL/GenBank/DDBJ whole genome shotgun (WGS) entry which is preliminary data.</text>
</comment>
<keyword evidence="2 4" id="KW-0863">Zinc-finger</keyword>
<dbReference type="GO" id="GO:0005634">
    <property type="term" value="C:nucleus"/>
    <property type="evidence" value="ECO:0007669"/>
    <property type="project" value="TreeGrafter"/>
</dbReference>
<dbReference type="GO" id="GO:0008270">
    <property type="term" value="F:zinc ion binding"/>
    <property type="evidence" value="ECO:0007669"/>
    <property type="project" value="UniProtKB-KW"/>
</dbReference>
<evidence type="ECO:0000256" key="2">
    <source>
        <dbReference type="ARBA" id="ARBA00022771"/>
    </source>
</evidence>
<dbReference type="Proteomes" id="UP000092993">
    <property type="component" value="Unassembled WGS sequence"/>
</dbReference>
<dbReference type="SUPFAM" id="SSF144232">
    <property type="entry name" value="HIT/MYND zinc finger-like"/>
    <property type="match status" value="1"/>
</dbReference>
<keyword evidence="3" id="KW-0862">Zinc</keyword>
<evidence type="ECO:0000313" key="6">
    <source>
        <dbReference type="EMBL" id="OBZ76929.1"/>
    </source>
</evidence>
<dbReference type="PANTHER" id="PTHR10237">
    <property type="entry name" value="DEFORMED EPIDERMAL AUTOREGULATORY FACTOR 1 HOMOLOG SUPPRESSIN"/>
    <property type="match status" value="1"/>
</dbReference>
<dbReference type="OrthoDB" id="341421at2759"/>
<evidence type="ECO:0000256" key="4">
    <source>
        <dbReference type="PROSITE-ProRule" id="PRU00134"/>
    </source>
</evidence>
<dbReference type="PANTHER" id="PTHR10237:SF14">
    <property type="entry name" value="MYND-TYPE DOMAIN-CONTAINING PROTEIN"/>
    <property type="match status" value="1"/>
</dbReference>
<proteinExistence type="predicted"/>
<dbReference type="InterPro" id="IPR024119">
    <property type="entry name" value="TF_DEAF-1"/>
</dbReference>
<dbReference type="AlphaFoldDB" id="A0A1C7MKG3"/>
<gene>
    <name evidence="6" type="ORF">A0H81_03056</name>
</gene>
<evidence type="ECO:0000313" key="7">
    <source>
        <dbReference type="Proteomes" id="UP000092993"/>
    </source>
</evidence>
<feature type="domain" description="MYND-type" evidence="5">
    <location>
        <begin position="190"/>
        <end position="226"/>
    </location>
</feature>
<dbReference type="PROSITE" id="PS50865">
    <property type="entry name" value="ZF_MYND_2"/>
    <property type="match status" value="1"/>
</dbReference>
<dbReference type="InterPro" id="IPR002893">
    <property type="entry name" value="Znf_MYND"/>
</dbReference>
<evidence type="ECO:0000256" key="1">
    <source>
        <dbReference type="ARBA" id="ARBA00022723"/>
    </source>
</evidence>
<sequence length="344" mass="38304">MRPKLSFTTTPLTSWPSLRPGEVSSTARPVLQAIMRGNLQEVMLNMQLRAQGGELNLFKDPFMDLRQTVMSIAKAWDDGQRWCIMQDPAGENSAINLRFLSVYELDADTPVIVVLYQSVTKEKPLPGLRWIEAQKAKMGVKVLAMNAKRLSSEFKPKKDTSELGFKASFLLPIGPLGFEDLGSLNRDTGCVLCGKKTKNRCSACESASYCGQECQKADWQDHKQTCRSLKGGRWCTIPVAPTIPGAEGMYSVTANRFSTRSGVGSRVHKADDNTPYPNIHGERPFIIKIQIGLAQCDWTPGTNSTIKNAAFDTLAFYLDLIILFTDLKLRYNGIYPVCSIYPFE</sequence>
<dbReference type="Pfam" id="PF01753">
    <property type="entry name" value="zf-MYND"/>
    <property type="match status" value="1"/>
</dbReference>
<dbReference type="EMBL" id="LUGG01000003">
    <property type="protein sequence ID" value="OBZ76929.1"/>
    <property type="molecule type" value="Genomic_DNA"/>
</dbReference>
<dbReference type="PROSITE" id="PS01360">
    <property type="entry name" value="ZF_MYND_1"/>
    <property type="match status" value="1"/>
</dbReference>
<accession>A0A1C7MKG3</accession>